<dbReference type="AlphaFoldDB" id="A0A9P8LBK5"/>
<keyword evidence="2" id="KW-0833">Ubl conjugation pathway</keyword>
<dbReference type="Gene3D" id="1.20.1280.50">
    <property type="match status" value="1"/>
</dbReference>
<dbReference type="Pfam" id="PF12014">
    <property type="entry name" value="Cyclin_D1_bind"/>
    <property type="match status" value="1"/>
</dbReference>
<dbReference type="SMART" id="SM00256">
    <property type="entry name" value="FBOX"/>
    <property type="match status" value="1"/>
</dbReference>
<evidence type="ECO:0000259" key="3">
    <source>
        <dbReference type="PROSITE" id="PS50181"/>
    </source>
</evidence>
<proteinExistence type="predicted"/>
<feature type="domain" description="F-box" evidence="3">
    <location>
        <begin position="6"/>
        <end position="52"/>
    </location>
</feature>
<reference evidence="4" key="1">
    <citation type="submission" date="2021-03" db="EMBL/GenBank/DDBJ databases">
        <title>Comparative genomics and phylogenomic investigation of the class Geoglossomycetes provide insights into ecological specialization and systematics.</title>
        <authorList>
            <person name="Melie T."/>
            <person name="Pirro S."/>
            <person name="Miller A.N."/>
            <person name="Quandt A."/>
        </authorList>
    </citation>
    <scope>NUCLEOTIDE SEQUENCE</scope>
    <source>
        <strain evidence="4">CAQ_001_2017</strain>
    </source>
</reference>
<evidence type="ECO:0000256" key="1">
    <source>
        <dbReference type="ARBA" id="ARBA00004906"/>
    </source>
</evidence>
<comment type="caution">
    <text evidence="4">The sequence shown here is derived from an EMBL/GenBank/DDBJ whole genome shotgun (WGS) entry which is preliminary data.</text>
</comment>
<dbReference type="InterPro" id="IPR045048">
    <property type="entry name" value="FBXO31/39"/>
</dbReference>
<dbReference type="InterPro" id="IPR036047">
    <property type="entry name" value="F-box-like_dom_sf"/>
</dbReference>
<gene>
    <name evidence="4" type="ORF">GP486_004163</name>
</gene>
<evidence type="ECO:0000313" key="5">
    <source>
        <dbReference type="Proteomes" id="UP000750711"/>
    </source>
</evidence>
<dbReference type="PANTHER" id="PTHR10706:SF130">
    <property type="entry name" value="F-BOX ONLY PROTEIN 31"/>
    <property type="match status" value="1"/>
</dbReference>
<dbReference type="Pfam" id="PF12937">
    <property type="entry name" value="F-box-like"/>
    <property type="match status" value="1"/>
</dbReference>
<dbReference type="PANTHER" id="PTHR10706">
    <property type="entry name" value="F-BOX FAMILY PROTEIN"/>
    <property type="match status" value="1"/>
</dbReference>
<protein>
    <recommendedName>
        <fullName evidence="3">F-box domain-containing protein</fullName>
    </recommendedName>
</protein>
<dbReference type="InterPro" id="IPR001810">
    <property type="entry name" value="F-box_dom"/>
</dbReference>
<name>A0A9P8LBK5_9PEZI</name>
<dbReference type="EMBL" id="JAGHQM010000627">
    <property type="protein sequence ID" value="KAH0559324.1"/>
    <property type="molecule type" value="Genomic_DNA"/>
</dbReference>
<sequence length="390" mass="44420">MIKAVNPPLLTLPAELLHCILSYLSPESLAAISGTCHRLRGQAENDLLWRTFVQDNVPSILLESPLPCRSFKELYIAHYPHWFLLKHKVWFSDGGAGGMLIVARYDPHQECIEAYRLVAERRNATTKRWEHNPNVIVCTYELHLQLHFDEQVLKLDPVPVHTGLSKRFSSEIPLPTIDGTIYSTFFLAQHIPRALWSPEMQVWPPYIIPALQRTRNEDGNDFRSHIPKNPSEASDQTFRIRRWMEFGHLEQPSSRRMGESVTTFGTLVPESWTPTEQKPWQGIWVGDYSGHGCEFLLLHQPDTVKDGGDGQKLIYQGRLEAIKLTGDPHVPRGQYSWIAEDIGSGGFLRIAEEEIFRGARVVKSEGHLAGEGFVDSKPLSFFLVKNHMQA</sequence>
<evidence type="ECO:0000256" key="2">
    <source>
        <dbReference type="ARBA" id="ARBA00022786"/>
    </source>
</evidence>
<dbReference type="SUPFAM" id="SSF81383">
    <property type="entry name" value="F-box domain"/>
    <property type="match status" value="1"/>
</dbReference>
<evidence type="ECO:0000313" key="4">
    <source>
        <dbReference type="EMBL" id="KAH0559324.1"/>
    </source>
</evidence>
<keyword evidence="5" id="KW-1185">Reference proteome</keyword>
<dbReference type="Proteomes" id="UP000750711">
    <property type="component" value="Unassembled WGS sequence"/>
</dbReference>
<comment type="pathway">
    <text evidence="1">Protein modification; protein ubiquitination.</text>
</comment>
<organism evidence="4 5">
    <name type="scientific">Trichoglossum hirsutum</name>
    <dbReference type="NCBI Taxonomy" id="265104"/>
    <lineage>
        <taxon>Eukaryota</taxon>
        <taxon>Fungi</taxon>
        <taxon>Dikarya</taxon>
        <taxon>Ascomycota</taxon>
        <taxon>Pezizomycotina</taxon>
        <taxon>Geoglossomycetes</taxon>
        <taxon>Geoglossales</taxon>
        <taxon>Geoglossaceae</taxon>
        <taxon>Trichoglossum</taxon>
    </lineage>
</organism>
<accession>A0A9P8LBK5</accession>
<dbReference type="PROSITE" id="PS50181">
    <property type="entry name" value="FBOX"/>
    <property type="match status" value="1"/>
</dbReference>